<dbReference type="AlphaFoldDB" id="A0A8T0J2V6"/>
<feature type="signal peptide" evidence="1">
    <location>
        <begin position="1"/>
        <end position="20"/>
    </location>
</feature>
<gene>
    <name evidence="2" type="ORF">KC19_1G085700</name>
</gene>
<feature type="chain" id="PRO_5035841539" description="Secreted protein" evidence="1">
    <location>
        <begin position="21"/>
        <end position="104"/>
    </location>
</feature>
<evidence type="ECO:0000256" key="1">
    <source>
        <dbReference type="SAM" id="SignalP"/>
    </source>
</evidence>
<sequence length="104" mass="11607">MNRVAIVVLVAEALVFLSFSTVRRLSQFVCEVSPLAASRRQILGTKYSTLVLSYWTAKFLAKLQNSCEHYVLTSSNCRVGYNRGGYTRQKSIPSGGDSRIQTLK</sequence>
<reference evidence="2" key="1">
    <citation type="submission" date="2020-06" db="EMBL/GenBank/DDBJ databases">
        <title>WGS assembly of Ceratodon purpureus strain R40.</title>
        <authorList>
            <person name="Carey S.B."/>
            <person name="Jenkins J."/>
            <person name="Shu S."/>
            <person name="Lovell J.T."/>
            <person name="Sreedasyam A."/>
            <person name="Maumus F."/>
            <person name="Tiley G.P."/>
            <person name="Fernandez-Pozo N."/>
            <person name="Barry K."/>
            <person name="Chen C."/>
            <person name="Wang M."/>
            <person name="Lipzen A."/>
            <person name="Daum C."/>
            <person name="Saski C.A."/>
            <person name="Payton A.C."/>
            <person name="Mcbreen J.C."/>
            <person name="Conrad R.E."/>
            <person name="Kollar L.M."/>
            <person name="Olsson S."/>
            <person name="Huttunen S."/>
            <person name="Landis J.B."/>
            <person name="Wickett N.J."/>
            <person name="Johnson M.G."/>
            <person name="Rensing S.A."/>
            <person name="Grimwood J."/>
            <person name="Schmutz J."/>
            <person name="Mcdaniel S.F."/>
        </authorList>
    </citation>
    <scope>NUCLEOTIDE SEQUENCE</scope>
    <source>
        <strain evidence="2">R40</strain>
    </source>
</reference>
<evidence type="ECO:0000313" key="3">
    <source>
        <dbReference type="Proteomes" id="UP000822688"/>
    </source>
</evidence>
<accession>A0A8T0J2V6</accession>
<keyword evidence="3" id="KW-1185">Reference proteome</keyword>
<evidence type="ECO:0000313" key="2">
    <source>
        <dbReference type="EMBL" id="KAG0590264.1"/>
    </source>
</evidence>
<dbReference type="Proteomes" id="UP000822688">
    <property type="component" value="Chromosome 1"/>
</dbReference>
<comment type="caution">
    <text evidence="2">The sequence shown here is derived from an EMBL/GenBank/DDBJ whole genome shotgun (WGS) entry which is preliminary data.</text>
</comment>
<evidence type="ECO:0008006" key="4">
    <source>
        <dbReference type="Google" id="ProtNLM"/>
    </source>
</evidence>
<dbReference type="EMBL" id="CM026421">
    <property type="protein sequence ID" value="KAG0590264.1"/>
    <property type="molecule type" value="Genomic_DNA"/>
</dbReference>
<name>A0A8T0J2V6_CERPU</name>
<keyword evidence="1" id="KW-0732">Signal</keyword>
<proteinExistence type="predicted"/>
<protein>
    <recommendedName>
        <fullName evidence="4">Secreted protein</fullName>
    </recommendedName>
</protein>
<organism evidence="2 3">
    <name type="scientific">Ceratodon purpureus</name>
    <name type="common">Fire moss</name>
    <name type="synonym">Dicranum purpureum</name>
    <dbReference type="NCBI Taxonomy" id="3225"/>
    <lineage>
        <taxon>Eukaryota</taxon>
        <taxon>Viridiplantae</taxon>
        <taxon>Streptophyta</taxon>
        <taxon>Embryophyta</taxon>
        <taxon>Bryophyta</taxon>
        <taxon>Bryophytina</taxon>
        <taxon>Bryopsida</taxon>
        <taxon>Dicranidae</taxon>
        <taxon>Pseudoditrichales</taxon>
        <taxon>Ditrichaceae</taxon>
        <taxon>Ceratodon</taxon>
    </lineage>
</organism>